<dbReference type="RefSeq" id="WP_184516818.1">
    <property type="nucleotide sequence ID" value="NZ_JACIJD010000007.1"/>
</dbReference>
<protein>
    <submittedName>
        <fullName evidence="2">Uncharacterized protein</fullName>
    </submittedName>
</protein>
<proteinExistence type="predicted"/>
<evidence type="ECO:0000256" key="1">
    <source>
        <dbReference type="SAM" id="Phobius"/>
    </source>
</evidence>
<evidence type="ECO:0000313" key="3">
    <source>
        <dbReference type="Proteomes" id="UP000580654"/>
    </source>
</evidence>
<keyword evidence="1" id="KW-1133">Transmembrane helix</keyword>
<sequence length="93" mass="9699">MTAAVGGWAAGRQVFPGVSRTEAEVVPLSDPIHSPDLPHRSASACPAAGRPSRGLAAGWRSPRARQLLAAIDGVSRLAVLFAIILGFIRIFAN</sequence>
<organism evidence="2 3">
    <name type="scientific">Muricoccus pecuniae</name>
    <dbReference type="NCBI Taxonomy" id="693023"/>
    <lineage>
        <taxon>Bacteria</taxon>
        <taxon>Pseudomonadati</taxon>
        <taxon>Pseudomonadota</taxon>
        <taxon>Alphaproteobacteria</taxon>
        <taxon>Acetobacterales</taxon>
        <taxon>Roseomonadaceae</taxon>
        <taxon>Muricoccus</taxon>
    </lineage>
</organism>
<keyword evidence="1" id="KW-0812">Transmembrane</keyword>
<name>A0A840YII3_9PROT</name>
<reference evidence="2 3" key="1">
    <citation type="submission" date="2020-08" db="EMBL/GenBank/DDBJ databases">
        <title>Genomic Encyclopedia of Type Strains, Phase IV (KMG-IV): sequencing the most valuable type-strain genomes for metagenomic binning, comparative biology and taxonomic classification.</title>
        <authorList>
            <person name="Goeker M."/>
        </authorList>
    </citation>
    <scope>NUCLEOTIDE SEQUENCE [LARGE SCALE GENOMIC DNA]</scope>
    <source>
        <strain evidence="2 3">DSM 25622</strain>
    </source>
</reference>
<keyword evidence="3" id="KW-1185">Reference proteome</keyword>
<evidence type="ECO:0000313" key="2">
    <source>
        <dbReference type="EMBL" id="MBB5693863.1"/>
    </source>
</evidence>
<dbReference type="EMBL" id="JACIJD010000007">
    <property type="protein sequence ID" value="MBB5693863.1"/>
    <property type="molecule type" value="Genomic_DNA"/>
</dbReference>
<feature type="transmembrane region" description="Helical" evidence="1">
    <location>
        <begin position="67"/>
        <end position="92"/>
    </location>
</feature>
<accession>A0A840YII3</accession>
<keyword evidence="1" id="KW-0472">Membrane</keyword>
<comment type="caution">
    <text evidence="2">The sequence shown here is derived from an EMBL/GenBank/DDBJ whole genome shotgun (WGS) entry which is preliminary data.</text>
</comment>
<dbReference type="Proteomes" id="UP000580654">
    <property type="component" value="Unassembled WGS sequence"/>
</dbReference>
<dbReference type="AlphaFoldDB" id="A0A840YII3"/>
<gene>
    <name evidence="2" type="ORF">FHS87_001900</name>
</gene>